<sequence>STQLFVRNLNTHVGCSIFFIDESILPSIETKKLLDFALLERTICWDVIMVDLIRTVVERPEWIILTSSIPR</sequence>
<organism evidence="1">
    <name type="scientific">Mesocestoides corti</name>
    <name type="common">Flatworm</name>
    <dbReference type="NCBI Taxonomy" id="53468"/>
    <lineage>
        <taxon>Eukaryota</taxon>
        <taxon>Metazoa</taxon>
        <taxon>Spiralia</taxon>
        <taxon>Lophotrochozoa</taxon>
        <taxon>Platyhelminthes</taxon>
        <taxon>Cestoda</taxon>
        <taxon>Eucestoda</taxon>
        <taxon>Cyclophyllidea</taxon>
        <taxon>Mesocestoididae</taxon>
        <taxon>Mesocestoides</taxon>
    </lineage>
</organism>
<name>A0A5K3ENL6_MESCO</name>
<protein>
    <submittedName>
        <fullName evidence="1">AAA_5 domain-containing protein</fullName>
    </submittedName>
</protein>
<evidence type="ECO:0000313" key="1">
    <source>
        <dbReference type="WBParaSite" id="MCU_001854-RA"/>
    </source>
</evidence>
<proteinExistence type="predicted"/>
<accession>A0A5K3ENL6</accession>
<dbReference type="AlphaFoldDB" id="A0A5K3ENL6"/>
<dbReference type="WBParaSite" id="MCU_001854-RA">
    <property type="protein sequence ID" value="MCU_001854-RA"/>
    <property type="gene ID" value="MCU_001854"/>
</dbReference>
<reference evidence="1" key="1">
    <citation type="submission" date="2019-11" db="UniProtKB">
        <authorList>
            <consortium name="WormBaseParasite"/>
        </authorList>
    </citation>
    <scope>IDENTIFICATION</scope>
</reference>